<evidence type="ECO:0000313" key="4">
    <source>
        <dbReference type="EMBL" id="GKT24188.1"/>
    </source>
</evidence>
<sequence length="6459" mass="717458">MVKGKPSSSKDSDFKQGSSSIRQGQQRKYDIPVNLEKHIKSIRKPKSIGTIITDGASFHINHPKVERKSPKKKKLSIPTAKTHSSVPTDLFSLKEDDLLQFDAPMMKKLKHSHPLGSTKAPLIPAILPTKGDSGTFIDHILSKKSGAATLPIPAISETSTISTRTKPQVHQALSEDPIFQQQMAFQDMIKHRSHASDSIYQSQMSDVLKTWSHPVSAISSLNSAIKEAALGKNIGLGLTVGSENARSMTRRKGVVEGVAMFDKAKKRSDIREQRRKEQLETSGISEKEKKVRRSVLEEAGLASPTSPSKKKLSKATSSSVPHSQGTISDQTGPSKIPHKKMYGTPASNDLKSVDSVIRPRLRLRASPEEEETAGSTTSVVGGPSSPGNKKKGSSIASVSSSLVEELHRNHNIQSSSVFSVLKLGIDDDPKITPRSGSLVVDENKGTRKIGEHRVCVTDIFDTLVDSDSATKLFAILGDKASSAVVFCVPHALSHSHPNHFNPYKLSVLSEELAIRRSVYYTISQKGIVCVRDHGRQSEGMSLAAWLKEASQYNLIKTFSFFKNFIKMKYWRRWKERLVRSRFLHARTRLVSAPLTFKPYIVNVFKLCREQCAKIIRKDVILTSPQRIAHTHEQYVETHKELREDFKTMLVTVGEVIHSSIVRLCTSVVRRGNTPGLEEKMEDAMFAAAVGLSGWNSSDKRTKSILPADSIPLSTSLSSSSSSSSSSASTGASSGRTHFARAKDAKDHMLMLPADIKNEEIYTDDVRVGEQLMQLAILNPLKVPITKARKALTDHKKAVERAKSEEATLNRLIRSIDNMFVDACVKFVINNTEKLANELLRARKDGRVGLLIMSLSFVKKDMSLSLTTDTSGGSSDDSALHEFIPNRIVYSRTINSLISQLINITSDFNRIPLLPAIMKYLIKIEKTTPHLRSIKRYVEIQQRYQEALDTINQCIDEDFQLAESIIGQYEPYRVIFEFWLKWDKEQFENGDIFVNSAGVIENSSSRSNYTSEAENEITIAVPNAHPKKEGGKKSSSEGSKNNGENADKLTVQSMEPTISGSTNPTEQSVETYESFISDLKAQLPTFVHAHSPEELGQILALCSSWSDLLQKMRVSMYLGVFQLDTRSLRDKLFPVPQRVQRDIEAIVSNNTIKTANLLQNKLRYLTKLLSQPPRNLADFALFVDRVKLVSLVLKDIDAERKNLDRCSVVVEENGGKVAVEGRAALSILVDERQTLLSTLQTSFSTLRDKYSDMKHGFDMSILSMKKEVETCITSLDCKLFKTADSDTDMVLSRLTALGASISQLQKKAINLQKYKEALNAGIEMVDGSEGQKMREDLGLPKIIPLESEEQPAATDASSSAGATKPSVIRPMPEEEQAAPEASIPPVTSFSKQDLLSLEEDPLELVEFVSSLYQARQLLWKSVVDIQQFKEKCLDSPFKMLNINETVEKIDSFHQEAVSHCYRIRETVNAVGLNTGRPSGRILPPEISSSSLTIVIHGVTVPLSSDSVVKKLLNNTAQLVSWIGLILSLGNPAMRPRHWAKVFEELKLDPSTQRTRFSLKTLLESNALDHYENLNNISERASGEFSVMLHVDKIAQYWEKVKFPLNQHIVGVKPSNSMTLDCAGCSEQAGDILTAVGIDNTNNHAGRTTELPSKDSSSSITTPKTSFTVGVASGGLTSNSSATNLFERQLSKFSSLSSLKSLGISSWSHSLPWKSSYAAKTLGQGLRGAETGPNGEFSVMLHVDKIAQYWEKVKFPLNQHIVGVKPSNSMTLDCAGCSEQAGDILTAVGIDNTNNHAGRTTELPSKDSSSSITTPKTSFTVGVASGGLTSNSSATNLFERQLSKFSSLSSLKSLGISSSTTSVTDAPSERMMIIGDITTILATLHDHLITLHTIANQQYALGVIEAVNSWRLKLISLALLLPLWQKFQILWSECEKVLSIPTIRTTARMAASAFDRTNNFFVSTMRNVSLEPRIISFVENLQSESTKMRLLLEERTDLKKHRLDSLTCEIIGKEHANEMLIDGGIRGRSVGEKTTRSVPHPHSAQFLVTSSTTVIDDDLPIAPSIYAHLKSDLDHILFSKGSGSSLLGSPTCSVRGAIPSTDGSDASDAFYELKVLLKKGLVGSLNLYSDLTSGLEVLELIKANVSALLESERNECPRLYWCNDDSIINGLGSSITVNTINSIVQQCFGVSCSIEEEEVEDGEDDAALSAPDSDKGHADLSGSEEEEIISEEHSQQSTKRRGNMRTNSSKFFGALSETDYQPKTSMVITGLICLSDVLPLPSLRIASAPTNWVNWLEEGMKSALKACIFNCLSNVDSGSFVGVAATASLSKPHSMSLRQSIDIYLHTLKDRRERERKEKEQQRKYDPTVSMASMGDISKGRDSKALKRSLQLIHHDIDECTRLVINLTAAKDALERLEIMEDQEDVAQEGTGVSSVPAVSGAVGARASTIPLPPMPRPDHTHTRNCAKAMCLQFLQFRDTLTRLIDVGKPTASSYHWVNTPRYYWTGDDLLKDGVGVGDLLVAPGELSLQLAGVDAEYAFAFRGGLDGVFLTPQMTNALIGVMIGGVQNHCMSFVTDLSGKISIVDALGSLLGRHVLPLDLSTSSDVSSGLLMKLRGGASIGAVLHIINVENANSLLLSVLCQHVKKIMEAVVAGIVETIDFRGNPLAVHPHSLMIFSVESGRDSVDLREMNKFCRFTSLAAPPLDLVTTMQLEKMGVANAPDLVNMSLQAIELCLRLLGPFVGVVTGLTSTSPTSFIRPLDAIAHMSKIRKTEWDFRSNLLERFKTLSWSYFGISNTMSVNNSKSGSIATSAPLSKETRTSVEKERERVFNTLFSPNSDSNDIRYSIILPKALRFQLIQRALMSFERILMTIESPQSDVSPDTYRLPICLTAPLLANCVKQVILSLVPHVLTDFVSAFVDESFLITKPQSSLPIISENQEEEDTNGTRDFGVIKVDRSHLVSCYLNQDKLSIQSPHKVDSQILSRTIINNMKKREIEVQNVINGVLISGYGCGEGKKLVLLKERQLSTKKKAFKVAMASSYQQQLMYQADAAISSVSIDEYCKLSFISPSKQILSSLSALYAHLLSFQALCIVGKVDWVSKMVECVCTAAGVLERSKHMEIAREEAKSSMRHVSSRRTLRLISLTGKNQASRDSTENNRAFDEFLISSSSPYHPYFTTISPASLSRFVHPESCEADVLKNSNRLFETALAEKICRMNILLAQNPLAPFGIIFIPCIFLDSWIDILISMIKKNNINWNGQITQSLFALPSLSKQISQISVHEKIRFVITVPSIFNASPSFLSHIPICSLTHAAERFHSFAATSILEDLPQKLRSLCSLFMCGIDLEAAHTKACMISGKEHASYVAQEHRKMQQTLKQQEKEDQKQRESNAGSSNKKSQGNRKKGMKEKSRSSKTIAHKSKMRQALSIERCFLPRDYLELCDYADGVMCHVSARVTAQLMHLLNILDHDALTSKIFFSHTHIVSNFCSLLVTFMNQHELESKREKAVHGGKFSREIWEGVLVDIDRTKQLRCGQQQSPSFSSSPSSHQSPQAHSPSGGNVSPSPTQALTSLTWNAIHKLLPFAFGNLSFSQPSLPFLRLMDCLVIESFTWAAAGSFTTRDERKMFTKILSNVLKAKNEFLDGEFHKNPKSKKKSSSKSKKSSTISEDSNDLSKTPDRHFLVTFHRALSSLYKDIHFPVSFNLREEYDSIEGLVSALPDQEEEEEFVLHEYQTNGKMVNLSKLENISVESDTSPYHNLHSWSDYMGSEIDNLWFVKKESEDPSIIGDKSANTIPSASAVSRLASIPFIAYTPHVRVLELALQHAYNGHSVVISGGNGSGKTSVMKELKRQSINYGIQHNISVKCIDLHLSKCYDDIVCAIRQHLKISTSNTLLPKDCDHCIFVCDEDFWFDPHTPSHPGIGKMNDTIIRSICDLIHNISNHKFPCSESDSDQMDILGVGLVFTANTRNLIPSSPFFKTIFEDSLILSLPSVDGDDGEHVVSEMFIQFMTSVGLSMPFSPHVCEIIPPIVNTLIRCISLKNTCSLHKIECKSEEALLKHGIILSPSPHASPDISEPFGTSLVPLTYSIQRIVTGILKLRIIEPEEVLNCILSECVFDGLSEKEAIEIIRNVNRDIIGKEEHSSGRRQQSYSSREDDIDSDELLEEDKDDYEHDLDDSSLVILPIPSISLATISYHSLATKTLIELSPLNAFTSRLTPSTSLFTTLIPSAAERIALMEAEEMCIPRSRLLTTFIRQAPASVVSLREMVLNSVTKIREGPSIHGSGNSVTKRAEYTFFPTGYIVEGVVKLSKIFSTIPHSHVLLNGVKGVGRHLIVGVACDLLHFHTIYASLECIISKIRKAVITSGVLGTHVCVIQDLICPSDSTIVDIMRMRAKEVRLLLETRGKSVENVRPMTDDELIELFHQRWKNFIHLCIVSDIVKINGGFTNGERTQMGSNSLPENGDPASVSLLTPRFMTSRPAKPVKFHRTSSEDDVFRLHHDICSCPSCVLRSFDSIIASLAVTSTSIISLPLPSLSDVQNLTKKIYLENNGPSSSFSVSENAMSNEEDNVSKLSARSTSSEFQGESMRDIEEEEEEEEGEGKEGESLQATFFSLLSFLFLYSVSSAVNQDIVAIPTFGEYVKCLKMVFTVNRKLREQIFKRCDSIQTAVDRIQVLRIHQMRRKRKKSEKEEEIALIKRKAEINEKIVSNLSEEYTRLLKKKEELEDVAASTKQLVSDAEQKRKTILEESRAALQEFSSRIVMTLTECKGSTDFQQLLSYSTSAVSSFPEAKCAMGCICILLGENDTWESCKRVFADMTLSIQLTKFQPRSIGIAKREIVKEKIIRECGVCDLESLESIFSEEALQGKKDKDGECTLEMITYSFLMWIRGVINNATVIDSLDKEEKLIESLRMKAAISRDAAIQQETKVRECYLKLKDVETTLSGSQDQETFALKVLEQENSTLDRLDKILASIESLDSKWKDELDIKDYILETLDGDSCLTMFSLFFLMSYVVHERETMFQNWISIMDKHNIPHSITTQSEVQTFLMQIPTNTEMSKLTDYNYLSLSTSRDLQELSSGSLDWIENQKTMTLINDNSKMCFDSLRFITSKMYHSSPILFTDPQSRCVDFVRLALADEGALKVFDMSNQESIYVPVDSSDGPTVSQDGSLVRNKKASVFSLETILSYSSVLLSHVTFLTLPHSITSIMLALVRGKRKVMDDNGKEFSIPAGFHIFLSSDGYNETHGLASILSSLFIHIDLSVCYSDLPSIVRTNLAISLYPEAMERKGRARVDHESCVRQNSMFEDRIKDVILTVEDEMELIESDPIHRTIEAALKSLEMGSERVKETKNIFDKSLQFPYGIDEIADKACDIFCLLSGYRDNTINHLPSDLEGSTQPSSEPADKASAAQSPSLDGTAPPPNHTFDESEKKKASPVKNTIEKQGEEEEEEEPELIEEEEEEEEEGKAESPGTSYQLSKIHQTLLNMKRIVPLFQTSFTSIAQSTSMSDMLKTMPTTIPLPKFIKLMCKSARTSIVASELIERLDYCIQSFVKMFLSWVCCSLSLEESLGIHVELALKECENIGADEMMVMLARDPETTLENIAEQRLLAKLKKEEELRKEEEEEEENKKNMGYIINPFDPSQSPLEMVYNTLDLLAYAIPDLFKPVLHRFNEAKAQWRKYMRGGVCPILGLSILGRYVMARCIGVPHVPKCSRELVQAMLFKDLDIPWSSVVKTVDLRTYAESSSDLLAVVGIPQFGHTYHSEISGLTVRREEYAEEAIQVAGGGYEILNFNVVGSEQDERLKYTRYVFGKKRNLALEEAEVDEGDDIRRSAFRNRMSQKSLRMSGSVENESIWRFNPNDLPTYGPPSLAIQLVQHVCKKPVWLVINNAHRSPKLMRLLKSICSGPSMQTSSLTQSGTTSTRSLLGVRTHKAFRCILVGADVLPLVSNHFIVQSRDHFGSFVAYVFSHVPGLEEMKVSSKRLCLGMCIVYASLYIFQSSQVSDYLSLPSVTSFGLLVNEIIVCAPHPAAARQLLVDSLSVKHDISVHARLLVRSVCELCVCSSLKSNGVIPGILRINEEMKVSSKRLCLGMCIVYASLYIFQSSQVSDYLSLPSVTSFGLLVNEIIVCAPHPAAARQLLVDSLSVKHDISVHARLLVRSVCELCVCSSLKSNGVIPGILRINEDMKSVDDLIEVASRLDNSDYEKIGGWENEEVIAQGVKESLFISIKGMNARRSKIRMEKMLTKSAIESSCSHEAHHKTVSSSSSSSPTTGVRNFYLMIWKFKEIVGQIPPSIPSELRLWIAMEFMLSRMNRQAPPCSVLDLIHRFKSIPADAVSKTIKRSLQTCEIDLHLLNRPASFICALSGGKFVFRARIVACKAKVAQEHDNQLEMTLHGLKLCGGEWSSAKNKFVLASPTSFFYISLIFSSFDGELATSERHVDVFLGNSKICELIIVAEKGAGKMWFEITK</sequence>
<feature type="domain" description="Dynein heavy chain linker" evidence="3">
    <location>
        <begin position="1864"/>
        <end position="1992"/>
    </location>
</feature>
<feature type="compositionally biased region" description="Polar residues" evidence="2">
    <location>
        <begin position="3386"/>
        <end position="3395"/>
    </location>
</feature>
<proteinExistence type="predicted"/>
<feature type="region of interest" description="Disordered" evidence="2">
    <location>
        <begin position="5379"/>
        <end position="5465"/>
    </location>
</feature>
<feature type="compositionally biased region" description="Low complexity" evidence="2">
    <location>
        <begin position="16"/>
        <end position="26"/>
    </location>
</feature>
<dbReference type="InterPro" id="IPR042222">
    <property type="entry name" value="Dynein_2_N"/>
</dbReference>
<feature type="region of interest" description="Disordered" evidence="2">
    <location>
        <begin position="1"/>
        <end position="32"/>
    </location>
</feature>
<dbReference type="Gene3D" id="1.20.140.100">
    <property type="entry name" value="Dynein heavy chain, N-terminal domain 2"/>
    <property type="match status" value="1"/>
</dbReference>
<organism evidence="4 5">
    <name type="scientific">Aduncisulcus paluster</name>
    <dbReference type="NCBI Taxonomy" id="2918883"/>
    <lineage>
        <taxon>Eukaryota</taxon>
        <taxon>Metamonada</taxon>
        <taxon>Carpediemonas-like organisms</taxon>
        <taxon>Aduncisulcus</taxon>
    </lineage>
</organism>
<feature type="compositionally biased region" description="Low complexity" evidence="2">
    <location>
        <begin position="1351"/>
        <end position="1362"/>
    </location>
</feature>
<feature type="compositionally biased region" description="Basic and acidic residues" evidence="2">
    <location>
        <begin position="1025"/>
        <end position="1034"/>
    </location>
</feature>
<evidence type="ECO:0000313" key="5">
    <source>
        <dbReference type="Proteomes" id="UP001057375"/>
    </source>
</evidence>
<feature type="region of interest" description="Disordered" evidence="2">
    <location>
        <begin position="3641"/>
        <end position="3670"/>
    </location>
</feature>
<dbReference type="Gene3D" id="1.20.920.20">
    <property type="match status" value="1"/>
</dbReference>
<feature type="compositionally biased region" description="Polar residues" evidence="2">
    <location>
        <begin position="5379"/>
        <end position="5391"/>
    </location>
</feature>
<keyword evidence="5" id="KW-1185">Reference proteome</keyword>
<feature type="domain" description="Dynein heavy chain linker" evidence="3">
    <location>
        <begin position="1411"/>
        <end position="1606"/>
    </location>
</feature>
<feature type="region of interest" description="Disordered" evidence="2">
    <location>
        <begin position="266"/>
        <end position="394"/>
    </location>
</feature>
<feature type="coiled-coil region" evidence="1">
    <location>
        <begin position="5595"/>
        <end position="5622"/>
    </location>
</feature>
<evidence type="ECO:0000256" key="1">
    <source>
        <dbReference type="SAM" id="Coils"/>
    </source>
</evidence>
<feature type="compositionally biased region" description="Low complexity" evidence="2">
    <location>
        <begin position="374"/>
        <end position="394"/>
    </location>
</feature>
<dbReference type="PANTHER" id="PTHR10676">
    <property type="entry name" value="DYNEIN HEAVY CHAIN FAMILY PROTEIN"/>
    <property type="match status" value="1"/>
</dbReference>
<dbReference type="PANTHER" id="PTHR10676:SF339">
    <property type="entry name" value="DYNEIN AXONEMAL HEAVY CHAIN 6"/>
    <property type="match status" value="1"/>
</dbReference>
<feature type="compositionally biased region" description="Polar residues" evidence="2">
    <location>
        <begin position="4565"/>
        <end position="4577"/>
    </location>
</feature>
<feature type="region of interest" description="Disordered" evidence="2">
    <location>
        <begin position="2198"/>
        <end position="2243"/>
    </location>
</feature>
<feature type="compositionally biased region" description="Basic and acidic residues" evidence="2">
    <location>
        <begin position="267"/>
        <end position="289"/>
    </location>
</feature>
<feature type="compositionally biased region" description="Acidic residues" evidence="2">
    <location>
        <begin position="5435"/>
        <end position="5456"/>
    </location>
</feature>
<accession>A0ABQ5K0X8</accession>
<feature type="coiled-coil region" evidence="1">
    <location>
        <begin position="4701"/>
        <end position="4749"/>
    </location>
</feature>
<protein>
    <submittedName>
        <fullName evidence="4">Dynein heavy chain like protein</fullName>
    </submittedName>
</protein>
<dbReference type="InterPro" id="IPR026983">
    <property type="entry name" value="DHC"/>
</dbReference>
<dbReference type="EMBL" id="BQXS01012509">
    <property type="protein sequence ID" value="GKT24188.1"/>
    <property type="molecule type" value="Genomic_DNA"/>
</dbReference>
<feature type="compositionally biased region" description="Polar residues" evidence="2">
    <location>
        <begin position="1049"/>
        <end position="1066"/>
    </location>
</feature>
<feature type="region of interest" description="Disordered" evidence="2">
    <location>
        <begin position="3364"/>
        <end position="3416"/>
    </location>
</feature>
<dbReference type="InterPro" id="IPR027417">
    <property type="entry name" value="P-loop_NTPase"/>
</dbReference>
<feature type="region of interest" description="Disordered" evidence="2">
    <location>
        <begin position="3531"/>
        <end position="3561"/>
    </location>
</feature>
<feature type="compositionally biased region" description="Basic and acidic residues" evidence="2">
    <location>
        <begin position="3375"/>
        <end position="3385"/>
    </location>
</feature>
<feature type="region of interest" description="Disordered" evidence="2">
    <location>
        <begin position="4561"/>
        <end position="4598"/>
    </location>
</feature>
<comment type="caution">
    <text evidence="4">The sequence shown here is derived from an EMBL/GenBank/DDBJ whole genome shotgun (WGS) entry which is preliminary data.</text>
</comment>
<feature type="compositionally biased region" description="Polar residues" evidence="2">
    <location>
        <begin position="320"/>
        <end position="333"/>
    </location>
</feature>
<feature type="region of interest" description="Disordered" evidence="2">
    <location>
        <begin position="4134"/>
        <end position="4155"/>
    </location>
</feature>
<feature type="region of interest" description="Disordered" evidence="2">
    <location>
        <begin position="1346"/>
        <end position="1366"/>
    </location>
</feature>
<name>A0ABQ5K0X8_9EUKA</name>
<feature type="region of interest" description="Disordered" evidence="2">
    <location>
        <begin position="1018"/>
        <end position="1066"/>
    </location>
</feature>
<evidence type="ECO:0000259" key="3">
    <source>
        <dbReference type="Pfam" id="PF08393"/>
    </source>
</evidence>
<evidence type="ECO:0000256" key="2">
    <source>
        <dbReference type="SAM" id="MobiDB-lite"/>
    </source>
</evidence>
<feature type="compositionally biased region" description="Low complexity" evidence="2">
    <location>
        <begin position="3531"/>
        <end position="3553"/>
    </location>
</feature>
<dbReference type="SUPFAM" id="SSF52540">
    <property type="entry name" value="P-loop containing nucleoside triphosphate hydrolases"/>
    <property type="match status" value="1"/>
</dbReference>
<feature type="compositionally biased region" description="Low complexity" evidence="2">
    <location>
        <begin position="712"/>
        <end position="734"/>
    </location>
</feature>
<reference evidence="4" key="1">
    <citation type="submission" date="2022-03" db="EMBL/GenBank/DDBJ databases">
        <title>Draft genome sequence of Aduncisulcus paluster, a free-living microaerophilic Fornicata.</title>
        <authorList>
            <person name="Yuyama I."/>
            <person name="Kume K."/>
            <person name="Tamura T."/>
            <person name="Inagaki Y."/>
            <person name="Hashimoto T."/>
        </authorList>
    </citation>
    <scope>NUCLEOTIDE SEQUENCE</scope>
    <source>
        <strain evidence="4">NY0171</strain>
    </source>
</reference>
<keyword evidence="1" id="KW-0175">Coiled coil</keyword>
<gene>
    <name evidence="4" type="ORF">ADUPG1_012658</name>
</gene>
<dbReference type="Pfam" id="PF08393">
    <property type="entry name" value="DHC_N2"/>
    <property type="match status" value="2"/>
</dbReference>
<dbReference type="Proteomes" id="UP001057375">
    <property type="component" value="Unassembled WGS sequence"/>
</dbReference>
<feature type="compositionally biased region" description="Acidic residues" evidence="2">
    <location>
        <begin position="4584"/>
        <end position="4594"/>
    </location>
</feature>
<feature type="compositionally biased region" description="Basic residues" evidence="2">
    <location>
        <begin position="3644"/>
        <end position="3657"/>
    </location>
</feature>
<dbReference type="InterPro" id="IPR013602">
    <property type="entry name" value="Dynein_heavy_linker"/>
</dbReference>
<feature type="region of interest" description="Disordered" evidence="2">
    <location>
        <begin position="712"/>
        <end position="737"/>
    </location>
</feature>
<dbReference type="Gene3D" id="1.10.287.2620">
    <property type="match status" value="1"/>
</dbReference>